<name>A0A0F4NQM7_9VIBR</name>
<sequence>MTEKFDVVIIGAGAAGLMCAAQAGKRGRKVLVLEHGKKPGRKILIAGGGRCNFTNYDVSANNFLCQNPHFVKSALSQYTNWDFIAMVSKHGIEFEERDHGQLFCVGDYNSKDIVKMLLAECDLPTVTQRYQQDVHHIEKTTTGFVLHSNTDVIECDSLVVATGGLSMPKLGATPFGYKIAEQFDLNVVPTSAGLVPFTLHKEDKEAFAELSGIAIPAEITAQDGTVFKEALLFTHRGLSGPSVLQISSFWKAGQAVTINLVPEVDVDELLQRSLEKHPNQSLKNTLAKVLPKRLVEVLIERKIFEDKPLKQFNSKQLSAITSQLENWQIAPNGTEGYRTAEVTLGGVDTQHISSKTMECNQVQGLYFIGEVMDVTGWLGGYNFQWCWSSGFVAGQWV</sequence>
<dbReference type="InterPro" id="IPR057661">
    <property type="entry name" value="RsdA/BaiN/AoA(So)_Rossmann"/>
</dbReference>
<gene>
    <name evidence="6" type="ORF">TW81_04325</name>
</gene>
<keyword evidence="2" id="KW-0285">Flavoprotein</keyword>
<evidence type="ECO:0000313" key="6">
    <source>
        <dbReference type="EMBL" id="KJY84411.1"/>
    </source>
</evidence>
<dbReference type="Pfam" id="PF22780">
    <property type="entry name" value="HI0933_like_1st"/>
    <property type="match status" value="1"/>
</dbReference>
<dbReference type="PANTHER" id="PTHR42887:SF2">
    <property type="entry name" value="OS12G0638800 PROTEIN"/>
    <property type="match status" value="1"/>
</dbReference>
<dbReference type="Pfam" id="PF03486">
    <property type="entry name" value="HI0933_like"/>
    <property type="match status" value="1"/>
</dbReference>
<evidence type="ECO:0000256" key="3">
    <source>
        <dbReference type="ARBA" id="ARBA00022827"/>
    </source>
</evidence>
<dbReference type="InterPro" id="IPR023166">
    <property type="entry name" value="BaiN-like_dom_sf"/>
</dbReference>
<dbReference type="PRINTS" id="PR00411">
    <property type="entry name" value="PNDRDTASEI"/>
</dbReference>
<comment type="caution">
    <text evidence="6">The sequence shown here is derived from an EMBL/GenBank/DDBJ whole genome shotgun (WGS) entry which is preliminary data.</text>
</comment>
<evidence type="ECO:0000259" key="4">
    <source>
        <dbReference type="Pfam" id="PF03486"/>
    </source>
</evidence>
<reference evidence="6 7" key="1">
    <citation type="journal article" date="2015" name="BMC Genomics">
        <title>Genome mining reveals unlocked bioactive potential of marine Gram-negative bacteria.</title>
        <authorList>
            <person name="Machado H."/>
            <person name="Sonnenschein E.C."/>
            <person name="Melchiorsen J."/>
            <person name="Gram L."/>
        </authorList>
    </citation>
    <scope>NUCLEOTIDE SEQUENCE [LARGE SCALE GENOMIC DNA]</scope>
    <source>
        <strain evidence="6 7">S2757</strain>
    </source>
</reference>
<accession>A0A0F4NQM7</accession>
<proteinExistence type="predicted"/>
<dbReference type="Gene3D" id="1.10.8.260">
    <property type="entry name" value="HI0933 insert domain-like"/>
    <property type="match status" value="1"/>
</dbReference>
<dbReference type="InterPro" id="IPR055178">
    <property type="entry name" value="RsdA/BaiN/AoA(So)-like_dom"/>
</dbReference>
<dbReference type="SUPFAM" id="SSF51905">
    <property type="entry name" value="FAD/NAD(P)-binding domain"/>
    <property type="match status" value="1"/>
</dbReference>
<feature type="domain" description="RsdA/BaiN/AoA(So)-like insert" evidence="5">
    <location>
        <begin position="192"/>
        <end position="342"/>
    </location>
</feature>
<dbReference type="InterPro" id="IPR004792">
    <property type="entry name" value="BaiN-like"/>
</dbReference>
<dbReference type="PANTHER" id="PTHR42887">
    <property type="entry name" value="OS12G0638800 PROTEIN"/>
    <property type="match status" value="1"/>
</dbReference>
<feature type="domain" description="RsdA/BaiN/AoA(So)-like Rossmann fold-like" evidence="4">
    <location>
        <begin position="6"/>
        <end position="395"/>
    </location>
</feature>
<organism evidence="6 7">
    <name type="scientific">Vibrio galatheae</name>
    <dbReference type="NCBI Taxonomy" id="579748"/>
    <lineage>
        <taxon>Bacteria</taxon>
        <taxon>Pseudomonadati</taxon>
        <taxon>Pseudomonadota</taxon>
        <taxon>Gammaproteobacteria</taxon>
        <taxon>Vibrionales</taxon>
        <taxon>Vibrionaceae</taxon>
        <taxon>Vibrio</taxon>
    </lineage>
</organism>
<dbReference type="NCBIfam" id="TIGR00275">
    <property type="entry name" value="aminoacetone oxidase family FAD-binding enzyme"/>
    <property type="match status" value="1"/>
</dbReference>
<dbReference type="STRING" id="579748.TW81_04325"/>
<evidence type="ECO:0000313" key="7">
    <source>
        <dbReference type="Proteomes" id="UP000033673"/>
    </source>
</evidence>
<dbReference type="SUPFAM" id="SSF160996">
    <property type="entry name" value="HI0933 insert domain-like"/>
    <property type="match status" value="1"/>
</dbReference>
<dbReference type="OrthoDB" id="9773233at2"/>
<evidence type="ECO:0000259" key="5">
    <source>
        <dbReference type="Pfam" id="PF22780"/>
    </source>
</evidence>
<dbReference type="PRINTS" id="PR00368">
    <property type="entry name" value="FADPNR"/>
</dbReference>
<evidence type="ECO:0000256" key="1">
    <source>
        <dbReference type="ARBA" id="ARBA00001974"/>
    </source>
</evidence>
<dbReference type="InterPro" id="IPR036188">
    <property type="entry name" value="FAD/NAD-bd_sf"/>
</dbReference>
<evidence type="ECO:0000256" key="2">
    <source>
        <dbReference type="ARBA" id="ARBA00022630"/>
    </source>
</evidence>
<keyword evidence="3" id="KW-0274">FAD</keyword>
<keyword evidence="7" id="KW-1185">Reference proteome</keyword>
<protein>
    <submittedName>
        <fullName evidence="6">Membrane protein</fullName>
    </submittedName>
</protein>
<dbReference type="RefSeq" id="WP_045954503.1">
    <property type="nucleotide sequence ID" value="NZ_JXXV01000008.1"/>
</dbReference>
<dbReference type="Gene3D" id="3.50.50.60">
    <property type="entry name" value="FAD/NAD(P)-binding domain"/>
    <property type="match status" value="1"/>
</dbReference>
<dbReference type="Proteomes" id="UP000033673">
    <property type="component" value="Unassembled WGS sequence"/>
</dbReference>
<dbReference type="EMBL" id="JXXV01000008">
    <property type="protein sequence ID" value="KJY84411.1"/>
    <property type="molecule type" value="Genomic_DNA"/>
</dbReference>
<dbReference type="PATRIC" id="fig|579748.3.peg.887"/>
<dbReference type="AlphaFoldDB" id="A0A0F4NQM7"/>
<dbReference type="Gene3D" id="2.40.30.10">
    <property type="entry name" value="Translation factors"/>
    <property type="match status" value="1"/>
</dbReference>
<comment type="cofactor">
    <cofactor evidence="1">
        <name>FAD</name>
        <dbReference type="ChEBI" id="CHEBI:57692"/>
    </cofactor>
</comment>